<dbReference type="EMBL" id="JABSTU010000003">
    <property type="protein sequence ID" value="KAH8036276.1"/>
    <property type="molecule type" value="Genomic_DNA"/>
</dbReference>
<accession>A0A9J6EQ64</accession>
<keyword evidence="3" id="KW-1185">Reference proteome</keyword>
<feature type="region of interest" description="Disordered" evidence="1">
    <location>
        <begin position="32"/>
        <end position="55"/>
    </location>
</feature>
<name>A0A9J6EQ64_RHIMP</name>
<dbReference type="Proteomes" id="UP000821866">
    <property type="component" value="Chromosome 11"/>
</dbReference>
<gene>
    <name evidence="2" type="ORF">HPB51_022680</name>
</gene>
<reference evidence="2" key="2">
    <citation type="submission" date="2021-09" db="EMBL/GenBank/DDBJ databases">
        <authorList>
            <person name="Jia N."/>
            <person name="Wang J."/>
            <person name="Shi W."/>
            <person name="Du L."/>
            <person name="Sun Y."/>
            <person name="Zhan W."/>
            <person name="Jiang J."/>
            <person name="Wang Q."/>
            <person name="Zhang B."/>
            <person name="Ji P."/>
            <person name="Sakyi L.B."/>
            <person name="Cui X."/>
            <person name="Yuan T."/>
            <person name="Jiang B."/>
            <person name="Yang W."/>
            <person name="Lam T.T.-Y."/>
            <person name="Chang Q."/>
            <person name="Ding S."/>
            <person name="Wang X."/>
            <person name="Zhu J."/>
            <person name="Ruan X."/>
            <person name="Zhao L."/>
            <person name="Wei J."/>
            <person name="Que T."/>
            <person name="Du C."/>
            <person name="Cheng J."/>
            <person name="Dai P."/>
            <person name="Han X."/>
            <person name="Huang E."/>
            <person name="Gao Y."/>
            <person name="Liu J."/>
            <person name="Shao H."/>
            <person name="Ye R."/>
            <person name="Li L."/>
            <person name="Wei W."/>
            <person name="Wang X."/>
            <person name="Wang C."/>
            <person name="Huo Q."/>
            <person name="Li W."/>
            <person name="Guo W."/>
            <person name="Chen H."/>
            <person name="Chen S."/>
            <person name="Zhou L."/>
            <person name="Zhou L."/>
            <person name="Ni X."/>
            <person name="Tian J."/>
            <person name="Zhou Y."/>
            <person name="Sheng Y."/>
            <person name="Liu T."/>
            <person name="Pan Y."/>
            <person name="Xia L."/>
            <person name="Li J."/>
            <person name="Zhao F."/>
            <person name="Cao W."/>
        </authorList>
    </citation>
    <scope>NUCLEOTIDE SEQUENCE</scope>
    <source>
        <strain evidence="2">Rmic-2018</strain>
        <tissue evidence="2">Larvae</tissue>
    </source>
</reference>
<comment type="caution">
    <text evidence="2">The sequence shown here is derived from an EMBL/GenBank/DDBJ whole genome shotgun (WGS) entry which is preliminary data.</text>
</comment>
<evidence type="ECO:0000313" key="2">
    <source>
        <dbReference type="EMBL" id="KAH8036276.1"/>
    </source>
</evidence>
<organism evidence="2 3">
    <name type="scientific">Rhipicephalus microplus</name>
    <name type="common">Cattle tick</name>
    <name type="synonym">Boophilus microplus</name>
    <dbReference type="NCBI Taxonomy" id="6941"/>
    <lineage>
        <taxon>Eukaryota</taxon>
        <taxon>Metazoa</taxon>
        <taxon>Ecdysozoa</taxon>
        <taxon>Arthropoda</taxon>
        <taxon>Chelicerata</taxon>
        <taxon>Arachnida</taxon>
        <taxon>Acari</taxon>
        <taxon>Parasitiformes</taxon>
        <taxon>Ixodida</taxon>
        <taxon>Ixodoidea</taxon>
        <taxon>Ixodidae</taxon>
        <taxon>Rhipicephalinae</taxon>
        <taxon>Rhipicephalus</taxon>
        <taxon>Boophilus</taxon>
    </lineage>
</organism>
<proteinExistence type="predicted"/>
<reference evidence="2" key="1">
    <citation type="journal article" date="2020" name="Cell">
        <title>Large-Scale Comparative Analyses of Tick Genomes Elucidate Their Genetic Diversity and Vector Capacities.</title>
        <authorList>
            <consortium name="Tick Genome and Microbiome Consortium (TIGMIC)"/>
            <person name="Jia N."/>
            <person name="Wang J."/>
            <person name="Shi W."/>
            <person name="Du L."/>
            <person name="Sun Y."/>
            <person name="Zhan W."/>
            <person name="Jiang J.F."/>
            <person name="Wang Q."/>
            <person name="Zhang B."/>
            <person name="Ji P."/>
            <person name="Bell-Sakyi L."/>
            <person name="Cui X.M."/>
            <person name="Yuan T.T."/>
            <person name="Jiang B.G."/>
            <person name="Yang W.F."/>
            <person name="Lam T.T."/>
            <person name="Chang Q.C."/>
            <person name="Ding S.J."/>
            <person name="Wang X.J."/>
            <person name="Zhu J.G."/>
            <person name="Ruan X.D."/>
            <person name="Zhao L."/>
            <person name="Wei J.T."/>
            <person name="Ye R.Z."/>
            <person name="Que T.C."/>
            <person name="Du C.H."/>
            <person name="Zhou Y.H."/>
            <person name="Cheng J.X."/>
            <person name="Dai P.F."/>
            <person name="Guo W.B."/>
            <person name="Han X.H."/>
            <person name="Huang E.J."/>
            <person name="Li L.F."/>
            <person name="Wei W."/>
            <person name="Gao Y.C."/>
            <person name="Liu J.Z."/>
            <person name="Shao H.Z."/>
            <person name="Wang X."/>
            <person name="Wang C.C."/>
            <person name="Yang T.C."/>
            <person name="Huo Q.B."/>
            <person name="Li W."/>
            <person name="Chen H.Y."/>
            <person name="Chen S.E."/>
            <person name="Zhou L.G."/>
            <person name="Ni X.B."/>
            <person name="Tian J.H."/>
            <person name="Sheng Y."/>
            <person name="Liu T."/>
            <person name="Pan Y.S."/>
            <person name="Xia L.Y."/>
            <person name="Li J."/>
            <person name="Zhao F."/>
            <person name="Cao W.C."/>
        </authorList>
    </citation>
    <scope>NUCLEOTIDE SEQUENCE</scope>
    <source>
        <strain evidence="2">Rmic-2018</strain>
    </source>
</reference>
<evidence type="ECO:0000313" key="3">
    <source>
        <dbReference type="Proteomes" id="UP000821866"/>
    </source>
</evidence>
<sequence>MARNVVQGPQTTWTRERIAQWGSCRDPGMYMPESLGQIKHHPQGPPGGLLPQVISNSDNESQSSWLCTDTDHDDFELTGNTDDDYGDCASEDSERVASPCGTSFSDYEDLFDKPCDSFDVEDLALPFIEGGRLTHGDAYMMLLGIAVRFGLSWTASEEIQKLFNNLLEQKPFPQSRYLFKKVCGVDMDDVVFHLYCSHCRLHLADTKGNLDERKPLHIVCNMCRTQYSGGDLVHVGSFL</sequence>
<evidence type="ECO:0000256" key="1">
    <source>
        <dbReference type="SAM" id="MobiDB-lite"/>
    </source>
</evidence>
<protein>
    <submittedName>
        <fullName evidence="2">Uncharacterized protein</fullName>
    </submittedName>
</protein>
<dbReference type="AlphaFoldDB" id="A0A9J6EQ64"/>
<dbReference type="VEuPathDB" id="VectorBase:LOC119183458"/>